<dbReference type="HOGENOM" id="CLU_002696_0_0_1"/>
<feature type="compositionally biased region" description="Acidic residues" evidence="1">
    <location>
        <begin position="1185"/>
        <end position="1196"/>
    </location>
</feature>
<feature type="region of interest" description="Disordered" evidence="1">
    <location>
        <begin position="1115"/>
        <end position="1137"/>
    </location>
</feature>
<feature type="region of interest" description="Disordered" evidence="1">
    <location>
        <begin position="750"/>
        <end position="769"/>
    </location>
</feature>
<feature type="compositionally biased region" description="Acidic residues" evidence="1">
    <location>
        <begin position="100"/>
        <end position="109"/>
    </location>
</feature>
<evidence type="ECO:0000259" key="2">
    <source>
        <dbReference type="Pfam" id="PF09444"/>
    </source>
</evidence>
<proteinExistence type="predicted"/>
<feature type="compositionally biased region" description="Polar residues" evidence="1">
    <location>
        <begin position="979"/>
        <end position="990"/>
    </location>
</feature>
<feature type="compositionally biased region" description="Basic and acidic residues" evidence="1">
    <location>
        <begin position="1210"/>
        <end position="1222"/>
    </location>
</feature>
<feature type="region of interest" description="Disordered" evidence="1">
    <location>
        <begin position="514"/>
        <end position="745"/>
    </location>
</feature>
<dbReference type="RefSeq" id="XP_040624634.1">
    <property type="nucleotide sequence ID" value="XM_040769288.1"/>
</dbReference>
<dbReference type="EMBL" id="JH795876">
    <property type="protein sequence ID" value="EJT97736.1"/>
    <property type="molecule type" value="Genomic_DNA"/>
</dbReference>
<evidence type="ECO:0000313" key="4">
    <source>
        <dbReference type="Proteomes" id="UP000030653"/>
    </source>
</evidence>
<feature type="region of interest" description="Disordered" evidence="1">
    <location>
        <begin position="964"/>
        <end position="999"/>
    </location>
</feature>
<dbReference type="STRING" id="1858805.M5FWG0"/>
<keyword evidence="4" id="KW-1185">Reference proteome</keyword>
<evidence type="ECO:0000256" key="1">
    <source>
        <dbReference type="SAM" id="MobiDB-lite"/>
    </source>
</evidence>
<feature type="compositionally biased region" description="Polar residues" evidence="1">
    <location>
        <begin position="562"/>
        <end position="572"/>
    </location>
</feature>
<dbReference type="InterPro" id="IPR018564">
    <property type="entry name" value="Repl_chkpnt_MRC1_dom"/>
</dbReference>
<dbReference type="Pfam" id="PF09444">
    <property type="entry name" value="MRC1"/>
    <property type="match status" value="1"/>
</dbReference>
<dbReference type="OrthoDB" id="3361281at2759"/>
<feature type="compositionally biased region" description="Low complexity" evidence="1">
    <location>
        <begin position="65"/>
        <end position="79"/>
    </location>
</feature>
<feature type="domain" description="DNA replication checkpoint mediator MRC1" evidence="2">
    <location>
        <begin position="1024"/>
        <end position="1160"/>
    </location>
</feature>
<feature type="compositionally biased region" description="Basic and acidic residues" evidence="1">
    <location>
        <begin position="1337"/>
        <end position="1347"/>
    </location>
</feature>
<dbReference type="GeneID" id="63684350"/>
<feature type="region of interest" description="Disordered" evidence="1">
    <location>
        <begin position="363"/>
        <end position="385"/>
    </location>
</feature>
<feature type="compositionally biased region" description="Polar residues" evidence="1">
    <location>
        <begin position="17"/>
        <end position="30"/>
    </location>
</feature>
<feature type="compositionally biased region" description="Basic and acidic residues" evidence="1">
    <location>
        <begin position="718"/>
        <end position="728"/>
    </location>
</feature>
<feature type="region of interest" description="Disordered" evidence="1">
    <location>
        <begin position="1303"/>
        <end position="1347"/>
    </location>
</feature>
<feature type="compositionally biased region" description="Basic and acidic residues" evidence="1">
    <location>
        <begin position="1258"/>
        <end position="1267"/>
    </location>
</feature>
<feature type="region of interest" description="Disordered" evidence="1">
    <location>
        <begin position="1169"/>
        <end position="1271"/>
    </location>
</feature>
<evidence type="ECO:0000313" key="3">
    <source>
        <dbReference type="EMBL" id="EJT97736.1"/>
    </source>
</evidence>
<feature type="compositionally biased region" description="Polar residues" evidence="1">
    <location>
        <begin position="363"/>
        <end position="377"/>
    </location>
</feature>
<feature type="compositionally biased region" description="Basic and acidic residues" evidence="1">
    <location>
        <begin position="613"/>
        <end position="627"/>
    </location>
</feature>
<feature type="compositionally biased region" description="Acidic residues" evidence="1">
    <location>
        <begin position="688"/>
        <end position="707"/>
    </location>
</feature>
<feature type="compositionally biased region" description="Polar residues" evidence="1">
    <location>
        <begin position="283"/>
        <end position="297"/>
    </location>
</feature>
<feature type="compositionally biased region" description="Acidic residues" evidence="1">
    <location>
        <begin position="657"/>
        <end position="678"/>
    </location>
</feature>
<organism evidence="3 4">
    <name type="scientific">Dacryopinax primogenitus (strain DJM 731)</name>
    <name type="common">Brown rot fungus</name>
    <dbReference type="NCBI Taxonomy" id="1858805"/>
    <lineage>
        <taxon>Eukaryota</taxon>
        <taxon>Fungi</taxon>
        <taxon>Dikarya</taxon>
        <taxon>Basidiomycota</taxon>
        <taxon>Agaricomycotina</taxon>
        <taxon>Dacrymycetes</taxon>
        <taxon>Dacrymycetales</taxon>
        <taxon>Dacrymycetaceae</taxon>
        <taxon>Dacryopinax</taxon>
    </lineage>
</organism>
<name>M5FWG0_DACPD</name>
<feature type="region of interest" description="Disordered" evidence="1">
    <location>
        <begin position="1"/>
        <end position="327"/>
    </location>
</feature>
<sequence length="1347" mass="148384">MSRSVVNDIIVPDSEPTRQASPLRTSSQHAMETKAKVRVTYGRPKPSIPVVEEQQEDDLPPSSPPKIISSSSTLTEDSSFPLDDNSVRATSSKPRLLQSDEGEDGDTDGDGNTQFNWGWRKKLAALDASDDEEGPQAQPRATVHTKPRMHADIFSGSLPPLTSSSMQSTSPPRTTSKRPTSDRLPSPSSALVSPPRASTRETDESSGASEGPSKLFESPFNALAPVANTPDSSPLKAVSKPSDHDELEGLFSPAASVGRQSPAIPNRKQRLKSLASSRRFGQASETPSPEQGPTTEDANAVIGDIENSDKEKPKKKPKKLNKKEIDQMNKETARLLAAQDASIPRYENRLSLTSLFKTIQMANGSSELPDTPGTTQLKKLPRPSKPYVAVKPNAAPIDDDPIIDASSPFVRNVLKTAYAATIPSSSAPASSQVPIEASSTPALPMQRTMSAPLPVLPISNDPEEELPDADAVLAEDRERRLQAMRAEDEKRRQYKLALLQRRQEQSVMTAAELLREKDADSDSDIEIQEEEPELVKNGPGSAKKGFMDRLVHSMPGRKSHHVGQTPTDSQLNRAAKPHFDMSFPPSARKNGKKDPVINRDALNRSLLKKARRITTEETQRKEEEWKSRGGRKRQLKQEDISAAIQEALEKQVAAAEPSEDSGSDEDWAPSGEESEMENDENKTAPALVEDEAMDEDDENSPAPEDNEVSARSPSYADSNKENDNENKENVAPSRRSSRSVLGEMQIDVIQAEDAIDSDGEPLWPPRKKRKLSNGVGLLLDDDTESNNGDSTAVPIARCLFPDVPLEEDDAPSNFITGFAASLGDSAPDAFDPAFSNGLGGGGLSQFFDETQVVSGPLSQLRRAAAEELENVVPRNLLPSVDLSTQQIQLQEEVFQEDQESRLQDALRAASKEMNARSRPEASRLVLAESFQMDDFTQRDGLNSLDDFNMDGLLFQNANIDANDVESTNQPSFEAHDQSLETQSNDEMSTTDQDENMPPAPRELDAFEIMRRNARREAKKARRKKIRSLFMEGEAEEEEEEAMLGFNISKGEHESDEDSEDDVLLPELVDDKVMNEETVAKEKVLEKVAEHQAEDDAALEKYHMDAIEGKRRMRRRGDDFLSDSDDEGERRHYVPGMFRRKDGAPELVALAQNPQTRAFYEAYQNTVVAKDDHEFDHLNAAPPEDSGNEGDSDEENNENSRVRETVSAAQLRHELLQAARNKESISPLMNPDDASWVDQGDSDGEDVRHSYPSMAVRPRAREPPKASNDDDLLLSCRSVKLDAKQQARLEKFRKEDSYVANTSRGGAAVTGFVKNKAQLQNGSGKDKKGKAPAPRKSAVFERQGKFAS</sequence>
<feature type="compositionally biased region" description="Acidic residues" evidence="1">
    <location>
        <begin position="521"/>
        <end position="532"/>
    </location>
</feature>
<accession>M5FWG0</accession>
<protein>
    <recommendedName>
        <fullName evidence="2">DNA replication checkpoint mediator MRC1 domain-containing protein</fullName>
    </recommendedName>
</protein>
<dbReference type="Proteomes" id="UP000030653">
    <property type="component" value="Unassembled WGS sequence"/>
</dbReference>
<dbReference type="OMA" id="HGFLTQT"/>
<reference evidence="3 4" key="1">
    <citation type="journal article" date="2012" name="Science">
        <title>The Paleozoic origin of enzymatic lignin decomposition reconstructed from 31 fungal genomes.</title>
        <authorList>
            <person name="Floudas D."/>
            <person name="Binder M."/>
            <person name="Riley R."/>
            <person name="Barry K."/>
            <person name="Blanchette R.A."/>
            <person name="Henrissat B."/>
            <person name="Martinez A.T."/>
            <person name="Otillar R."/>
            <person name="Spatafora J.W."/>
            <person name="Yadav J.S."/>
            <person name="Aerts A."/>
            <person name="Benoit I."/>
            <person name="Boyd A."/>
            <person name="Carlson A."/>
            <person name="Copeland A."/>
            <person name="Coutinho P.M."/>
            <person name="de Vries R.P."/>
            <person name="Ferreira P."/>
            <person name="Findley K."/>
            <person name="Foster B."/>
            <person name="Gaskell J."/>
            <person name="Glotzer D."/>
            <person name="Gorecki P."/>
            <person name="Heitman J."/>
            <person name="Hesse C."/>
            <person name="Hori C."/>
            <person name="Igarashi K."/>
            <person name="Jurgens J.A."/>
            <person name="Kallen N."/>
            <person name="Kersten P."/>
            <person name="Kohler A."/>
            <person name="Kuees U."/>
            <person name="Kumar T.K.A."/>
            <person name="Kuo A."/>
            <person name="LaButti K."/>
            <person name="Larrondo L.F."/>
            <person name="Lindquist E."/>
            <person name="Ling A."/>
            <person name="Lombard V."/>
            <person name="Lucas S."/>
            <person name="Lundell T."/>
            <person name="Martin R."/>
            <person name="McLaughlin D.J."/>
            <person name="Morgenstern I."/>
            <person name="Morin E."/>
            <person name="Murat C."/>
            <person name="Nagy L.G."/>
            <person name="Nolan M."/>
            <person name="Ohm R.A."/>
            <person name="Patyshakuliyeva A."/>
            <person name="Rokas A."/>
            <person name="Ruiz-Duenas F.J."/>
            <person name="Sabat G."/>
            <person name="Salamov A."/>
            <person name="Samejima M."/>
            <person name="Schmutz J."/>
            <person name="Slot J.C."/>
            <person name="St John F."/>
            <person name="Stenlid J."/>
            <person name="Sun H."/>
            <person name="Sun S."/>
            <person name="Syed K."/>
            <person name="Tsang A."/>
            <person name="Wiebenga A."/>
            <person name="Young D."/>
            <person name="Pisabarro A."/>
            <person name="Eastwood D.C."/>
            <person name="Martin F."/>
            <person name="Cullen D."/>
            <person name="Grigoriev I.V."/>
            <person name="Hibbett D.S."/>
        </authorList>
    </citation>
    <scope>NUCLEOTIDE SEQUENCE [LARGE SCALE GENOMIC DNA]</scope>
    <source>
        <strain evidence="3 4">DJM-731 SS1</strain>
    </source>
</reference>
<feature type="compositionally biased region" description="Low complexity" evidence="1">
    <location>
        <begin position="168"/>
        <end position="197"/>
    </location>
</feature>
<gene>
    <name evidence="3" type="ORF">DACRYDRAFT_111784</name>
</gene>